<organism evidence="22 23">
    <name type="scientific">Halobacillus naozhouensis</name>
    <dbReference type="NCBI Taxonomy" id="554880"/>
    <lineage>
        <taxon>Bacteria</taxon>
        <taxon>Bacillati</taxon>
        <taxon>Bacillota</taxon>
        <taxon>Bacilli</taxon>
        <taxon>Bacillales</taxon>
        <taxon>Bacillaceae</taxon>
        <taxon>Halobacillus</taxon>
    </lineage>
</organism>
<dbReference type="Gene3D" id="3.40.50.10260">
    <property type="entry name" value="YjeF N-terminal domain"/>
    <property type="match status" value="1"/>
</dbReference>
<gene>
    <name evidence="17" type="primary">nnrD</name>
    <name evidence="18" type="synonym">nnrE</name>
    <name evidence="22" type="ORF">P9989_02270</name>
</gene>
<accession>A0ABY8J123</accession>
<evidence type="ECO:0000313" key="22">
    <source>
        <dbReference type="EMBL" id="WFT75259.1"/>
    </source>
</evidence>
<evidence type="ECO:0000256" key="6">
    <source>
        <dbReference type="ARBA" id="ARBA00022741"/>
    </source>
</evidence>
<dbReference type="InterPro" id="IPR029056">
    <property type="entry name" value="Ribokinase-like"/>
</dbReference>
<evidence type="ECO:0000256" key="7">
    <source>
        <dbReference type="ARBA" id="ARBA00022840"/>
    </source>
</evidence>
<comment type="similarity">
    <text evidence="3 19">In the N-terminal section; belongs to the NnrE/AIBP family.</text>
</comment>
<comment type="function">
    <text evidence="14 19">Bifunctional enzyme that catalyzes the epimerization of the S- and R-forms of NAD(P)HX and the dehydration of the S-form of NAD(P)HX at the expense of ADP, which is converted to AMP. This allows the repair of both epimers of NAD(P)HX, a damaged form of NAD(P)H that is a result of enzymatic or heat-dependent hydration.</text>
</comment>
<comment type="similarity">
    <text evidence="17">Belongs to the NnrD/CARKD family.</text>
</comment>
<dbReference type="HAMAP" id="MF_01966">
    <property type="entry name" value="NADHX_epimerase"/>
    <property type="match status" value="1"/>
</dbReference>
<dbReference type="InterPro" id="IPR017953">
    <property type="entry name" value="Carbohydrate_kinase_pred_CS"/>
</dbReference>
<keyword evidence="10 17" id="KW-0520">NAD</keyword>
<comment type="similarity">
    <text evidence="4 19">In the C-terminal section; belongs to the NnrD/CARKD family.</text>
</comment>
<dbReference type="HAMAP" id="MF_01965">
    <property type="entry name" value="NADHX_dehydratase"/>
    <property type="match status" value="1"/>
</dbReference>
<dbReference type="InterPro" id="IPR004443">
    <property type="entry name" value="YjeF_N_dom"/>
</dbReference>
<comment type="catalytic activity">
    <reaction evidence="15 17 19">
        <text>(6S)-NADHX + ADP = AMP + phosphate + NADH + H(+)</text>
        <dbReference type="Rhea" id="RHEA:32223"/>
        <dbReference type="ChEBI" id="CHEBI:15378"/>
        <dbReference type="ChEBI" id="CHEBI:43474"/>
        <dbReference type="ChEBI" id="CHEBI:57945"/>
        <dbReference type="ChEBI" id="CHEBI:64074"/>
        <dbReference type="ChEBI" id="CHEBI:456215"/>
        <dbReference type="ChEBI" id="CHEBI:456216"/>
        <dbReference type="EC" id="4.2.1.136"/>
    </reaction>
</comment>
<comment type="function">
    <text evidence="18">Catalyzes the epimerization of the S- and R-forms of NAD(P)HX, a damaged form of NAD(P)H that is a result of enzymatic or heat-dependent hydration. This is a prerequisite for the S-specific NAD(P)H-hydrate dehydratase to allow the repair of both epimers of NAD(P)HX.</text>
</comment>
<evidence type="ECO:0000256" key="15">
    <source>
        <dbReference type="ARBA" id="ARBA00048238"/>
    </source>
</evidence>
<feature type="binding site" evidence="18">
    <location>
        <position position="162"/>
    </location>
    <ligand>
        <name>K(+)</name>
        <dbReference type="ChEBI" id="CHEBI:29103"/>
    </ligand>
</feature>
<evidence type="ECO:0000256" key="5">
    <source>
        <dbReference type="ARBA" id="ARBA00022723"/>
    </source>
</evidence>
<dbReference type="PROSITE" id="PS51385">
    <property type="entry name" value="YJEF_N"/>
    <property type="match status" value="1"/>
</dbReference>
<protein>
    <recommendedName>
        <fullName evidence="19">Bifunctional NAD(P)H-hydrate repair enzyme</fullName>
    </recommendedName>
    <alternativeName>
        <fullName evidence="19">Nicotinamide nucleotide repair protein</fullName>
    </alternativeName>
    <domain>
        <recommendedName>
            <fullName evidence="19">ADP-dependent (S)-NAD(P)H-hydrate dehydratase</fullName>
            <ecNumber evidence="19">4.2.1.136</ecNumber>
        </recommendedName>
        <alternativeName>
            <fullName evidence="19">ADP-dependent NAD(P)HX dehydratase</fullName>
        </alternativeName>
    </domain>
    <domain>
        <recommendedName>
            <fullName evidence="19">NAD(P)H-hydrate epimerase</fullName>
            <ecNumber evidence="19">5.1.99.6</ecNumber>
        </recommendedName>
    </domain>
</protein>
<dbReference type="NCBIfam" id="TIGR00197">
    <property type="entry name" value="yjeF_nterm"/>
    <property type="match status" value="1"/>
</dbReference>
<evidence type="ECO:0000313" key="23">
    <source>
        <dbReference type="Proteomes" id="UP001221597"/>
    </source>
</evidence>
<evidence type="ECO:0000256" key="3">
    <source>
        <dbReference type="ARBA" id="ARBA00006001"/>
    </source>
</evidence>
<reference evidence="22 23" key="1">
    <citation type="submission" date="2023-04" db="EMBL/GenBank/DDBJ databases">
        <title>Genome sequence of Halobacillus naozhouensis KACC 21980.</title>
        <authorList>
            <person name="Kim S."/>
            <person name="Heo J."/>
            <person name="Kwon S.-W."/>
        </authorList>
    </citation>
    <scope>NUCLEOTIDE SEQUENCE [LARGE SCALE GENOMIC DNA]</scope>
    <source>
        <strain evidence="22 23">KCTC 13234</strain>
    </source>
</reference>
<proteinExistence type="inferred from homology"/>
<feature type="binding site" evidence="18">
    <location>
        <position position="159"/>
    </location>
    <ligand>
        <name>(6S)-NADPHX</name>
        <dbReference type="ChEBI" id="CHEBI:64076"/>
    </ligand>
</feature>
<feature type="binding site" evidence="17">
    <location>
        <position position="442"/>
    </location>
    <ligand>
        <name>AMP</name>
        <dbReference type="ChEBI" id="CHEBI:456215"/>
    </ligand>
</feature>
<keyword evidence="5 18" id="KW-0479">Metal-binding</keyword>
<evidence type="ECO:0000256" key="13">
    <source>
        <dbReference type="ARBA" id="ARBA00023268"/>
    </source>
</evidence>
<feature type="domain" description="YjeF C-terminal" evidence="20">
    <location>
        <begin position="224"/>
        <end position="503"/>
    </location>
</feature>
<dbReference type="EC" id="5.1.99.6" evidence="19"/>
<comment type="similarity">
    <text evidence="18">Belongs to the NnrE/AIBP family.</text>
</comment>
<feature type="binding site" evidence="17">
    <location>
        <position position="325"/>
    </location>
    <ligand>
        <name>(6S)-NADPHX</name>
        <dbReference type="ChEBI" id="CHEBI:64076"/>
    </ligand>
</feature>
<evidence type="ECO:0000256" key="17">
    <source>
        <dbReference type="HAMAP-Rule" id="MF_01965"/>
    </source>
</evidence>
<keyword evidence="13" id="KW-0511">Multifunctional enzyme</keyword>
<feature type="binding site" evidence="18">
    <location>
        <position position="126"/>
    </location>
    <ligand>
        <name>K(+)</name>
        <dbReference type="ChEBI" id="CHEBI:29103"/>
    </ligand>
</feature>
<feature type="binding site" evidence="17">
    <location>
        <begin position="413"/>
        <end position="417"/>
    </location>
    <ligand>
        <name>AMP</name>
        <dbReference type="ChEBI" id="CHEBI:456215"/>
    </ligand>
</feature>
<dbReference type="Proteomes" id="UP001221597">
    <property type="component" value="Chromosome"/>
</dbReference>
<evidence type="ECO:0000259" key="20">
    <source>
        <dbReference type="PROSITE" id="PS51383"/>
    </source>
</evidence>
<feature type="domain" description="YjeF N-terminal" evidence="21">
    <location>
        <begin position="9"/>
        <end position="216"/>
    </location>
</feature>
<dbReference type="PROSITE" id="PS01050">
    <property type="entry name" value="YJEF_C_2"/>
    <property type="match status" value="1"/>
</dbReference>
<keyword evidence="23" id="KW-1185">Reference proteome</keyword>
<dbReference type="PANTHER" id="PTHR12592:SF0">
    <property type="entry name" value="ATP-DEPENDENT (S)-NAD(P)H-HYDRATE DEHYDRATASE"/>
    <property type="match status" value="1"/>
</dbReference>
<evidence type="ECO:0000256" key="11">
    <source>
        <dbReference type="ARBA" id="ARBA00023235"/>
    </source>
</evidence>
<keyword evidence="12 17" id="KW-0456">Lyase</keyword>
<evidence type="ECO:0000256" key="10">
    <source>
        <dbReference type="ARBA" id="ARBA00023027"/>
    </source>
</evidence>
<dbReference type="Pfam" id="PF01256">
    <property type="entry name" value="Carb_kinase"/>
    <property type="match status" value="1"/>
</dbReference>
<dbReference type="EMBL" id="CP121671">
    <property type="protein sequence ID" value="WFT75259.1"/>
    <property type="molecule type" value="Genomic_DNA"/>
</dbReference>
<evidence type="ECO:0000256" key="1">
    <source>
        <dbReference type="ARBA" id="ARBA00000013"/>
    </source>
</evidence>
<comment type="cofactor">
    <cofactor evidence="17">
        <name>Mg(2+)</name>
        <dbReference type="ChEBI" id="CHEBI:18420"/>
    </cofactor>
</comment>
<name>A0ABY8J123_9BACI</name>
<evidence type="ECO:0000256" key="12">
    <source>
        <dbReference type="ARBA" id="ARBA00023239"/>
    </source>
</evidence>
<dbReference type="InterPro" id="IPR036652">
    <property type="entry name" value="YjeF_N_dom_sf"/>
</dbReference>
<keyword evidence="6 17" id="KW-0547">Nucleotide-binding</keyword>
<evidence type="ECO:0000256" key="18">
    <source>
        <dbReference type="HAMAP-Rule" id="MF_01966"/>
    </source>
</evidence>
<comment type="subunit">
    <text evidence="17">Homotetramer.</text>
</comment>
<evidence type="ECO:0000256" key="16">
    <source>
        <dbReference type="ARBA" id="ARBA00049209"/>
    </source>
</evidence>
<dbReference type="RefSeq" id="WP_283077229.1">
    <property type="nucleotide sequence ID" value="NZ_CP121671.1"/>
</dbReference>
<comment type="catalytic activity">
    <reaction evidence="2 18 19">
        <text>(6R)-NADPHX = (6S)-NADPHX</text>
        <dbReference type="Rhea" id="RHEA:32227"/>
        <dbReference type="ChEBI" id="CHEBI:64076"/>
        <dbReference type="ChEBI" id="CHEBI:64077"/>
        <dbReference type="EC" id="5.1.99.6"/>
    </reaction>
</comment>
<dbReference type="NCBIfam" id="TIGR00196">
    <property type="entry name" value="yjeF_cterm"/>
    <property type="match status" value="1"/>
</dbReference>
<evidence type="ECO:0000256" key="8">
    <source>
        <dbReference type="ARBA" id="ARBA00022857"/>
    </source>
</evidence>
<evidence type="ECO:0000256" key="19">
    <source>
        <dbReference type="PIRNR" id="PIRNR017184"/>
    </source>
</evidence>
<evidence type="ECO:0000256" key="4">
    <source>
        <dbReference type="ARBA" id="ARBA00009524"/>
    </source>
</evidence>
<comment type="function">
    <text evidence="17">Catalyzes the dehydration of the S-form of NAD(P)HX at the expense of ADP, which is converted to AMP. Together with NAD(P)HX epimerase, which catalyzes the epimerization of the S- and R-forms, the enzyme allows the repair of both epimers of NAD(P)HX, a damaged form of NAD(P)H that is a result of enzymatic or heat-dependent hydration.</text>
</comment>
<dbReference type="CDD" id="cd01171">
    <property type="entry name" value="YXKO-related"/>
    <property type="match status" value="1"/>
</dbReference>
<dbReference type="SUPFAM" id="SSF53613">
    <property type="entry name" value="Ribokinase-like"/>
    <property type="match status" value="1"/>
</dbReference>
<keyword evidence="11 18" id="KW-0413">Isomerase</keyword>
<comment type="caution">
    <text evidence="17">Lacks conserved residue(s) required for the propagation of feature annotation.</text>
</comment>
<dbReference type="EC" id="4.2.1.136" evidence="19"/>
<sequence>MDVVTAQEMYEWDQVAIESSGLEGKLLMENAGRAVCFDLEKKLSKHQKIVILIGGGNNGGDGFVIARTLLNLGYSIEAWQVVPDSKVEGGSHFHKRLLENSGFPLYHLEQITEIRESLVGADVIIDAMLGIGMKGRLRGLIRQVVALSNEQEAFRIAVDLPSGVPADEGIDVDQAFEADYTCIIAAVKISALVENTRVYYGEWNVVEIGLPVKKLPSSTRKVWQWEDAKRAFPKRRANSHKGSHGKGLIVGGAANMPGSIAMSARATLRSGAGLLTVAAPGSAIQNVAPYVQEATFLPLQEDSGVVNGQIDTDVSNYDGVALGMGMGRRLKSHKLVEDLVCKVESPLLIDADGLYQLKDILHLVKERTNPTVLTPHPGEFAHLVDQSISTIVNAPFYYSRKFSETYGVYTVLKGPVTIITAPDGRQYVDLTGNAGLAKGGSGDVLSGILLAMMLQSNSIMDALNIGCMVHGLTAEMLTESEHSMVDLLATDLIEGLSQTFRTFSF</sequence>
<feature type="binding site" evidence="18">
    <location>
        <position position="58"/>
    </location>
    <ligand>
        <name>K(+)</name>
        <dbReference type="ChEBI" id="CHEBI:29103"/>
    </ligand>
</feature>
<evidence type="ECO:0000259" key="21">
    <source>
        <dbReference type="PROSITE" id="PS51385"/>
    </source>
</evidence>
<evidence type="ECO:0000256" key="14">
    <source>
        <dbReference type="ARBA" id="ARBA00025153"/>
    </source>
</evidence>
<keyword evidence="9 18" id="KW-0630">Potassium</keyword>
<dbReference type="PIRSF" id="PIRSF017184">
    <property type="entry name" value="Nnr"/>
    <property type="match status" value="1"/>
</dbReference>
<keyword evidence="7 17" id="KW-0067">ATP-binding</keyword>
<dbReference type="Gene3D" id="3.40.1190.20">
    <property type="match status" value="1"/>
</dbReference>
<dbReference type="SUPFAM" id="SSF64153">
    <property type="entry name" value="YjeF N-terminal domain-like"/>
    <property type="match status" value="1"/>
</dbReference>
<comment type="catalytic activity">
    <reaction evidence="16 17 19">
        <text>(6S)-NADPHX + ADP = AMP + phosphate + NADPH + H(+)</text>
        <dbReference type="Rhea" id="RHEA:32235"/>
        <dbReference type="ChEBI" id="CHEBI:15378"/>
        <dbReference type="ChEBI" id="CHEBI:43474"/>
        <dbReference type="ChEBI" id="CHEBI:57783"/>
        <dbReference type="ChEBI" id="CHEBI:64076"/>
        <dbReference type="ChEBI" id="CHEBI:456215"/>
        <dbReference type="ChEBI" id="CHEBI:456216"/>
        <dbReference type="EC" id="4.2.1.136"/>
    </reaction>
</comment>
<evidence type="ECO:0000256" key="9">
    <source>
        <dbReference type="ARBA" id="ARBA00022958"/>
    </source>
</evidence>
<dbReference type="PROSITE" id="PS51383">
    <property type="entry name" value="YJEF_C_3"/>
    <property type="match status" value="1"/>
</dbReference>
<feature type="binding site" evidence="18">
    <location>
        <begin position="130"/>
        <end position="136"/>
    </location>
    <ligand>
        <name>(6S)-NADPHX</name>
        <dbReference type="ChEBI" id="CHEBI:64076"/>
    </ligand>
</feature>
<dbReference type="InterPro" id="IPR000631">
    <property type="entry name" value="CARKD"/>
</dbReference>
<dbReference type="PANTHER" id="PTHR12592">
    <property type="entry name" value="ATP-DEPENDENT (S)-NAD(P)H-HYDRATE DEHYDRATASE FAMILY MEMBER"/>
    <property type="match status" value="1"/>
</dbReference>
<feature type="binding site" evidence="17">
    <location>
        <position position="443"/>
    </location>
    <ligand>
        <name>(6S)-NADPHX</name>
        <dbReference type="ChEBI" id="CHEBI:64076"/>
    </ligand>
</feature>
<feature type="binding site" evidence="17">
    <location>
        <position position="376"/>
    </location>
    <ligand>
        <name>(6S)-NADPHX</name>
        <dbReference type="ChEBI" id="CHEBI:64076"/>
    </ligand>
</feature>
<feature type="binding site" evidence="18">
    <location>
        <begin position="57"/>
        <end position="61"/>
    </location>
    <ligand>
        <name>(6S)-NADPHX</name>
        <dbReference type="ChEBI" id="CHEBI:64076"/>
    </ligand>
</feature>
<comment type="cofactor">
    <cofactor evidence="18 19">
        <name>K(+)</name>
        <dbReference type="ChEBI" id="CHEBI:29103"/>
    </cofactor>
    <text evidence="18 19">Binds 1 potassium ion per subunit.</text>
</comment>
<dbReference type="InterPro" id="IPR030677">
    <property type="entry name" value="Nnr"/>
</dbReference>
<keyword evidence="8 17" id="KW-0521">NADP</keyword>
<evidence type="ECO:0000256" key="2">
    <source>
        <dbReference type="ARBA" id="ARBA00000909"/>
    </source>
</evidence>
<dbReference type="Pfam" id="PF03853">
    <property type="entry name" value="YjeF_N"/>
    <property type="match status" value="1"/>
</dbReference>
<comment type="catalytic activity">
    <reaction evidence="1 18 19">
        <text>(6R)-NADHX = (6S)-NADHX</text>
        <dbReference type="Rhea" id="RHEA:32215"/>
        <dbReference type="ChEBI" id="CHEBI:64074"/>
        <dbReference type="ChEBI" id="CHEBI:64075"/>
        <dbReference type="EC" id="5.1.99.6"/>
    </reaction>
</comment>